<dbReference type="Proteomes" id="UP000198748">
    <property type="component" value="Unassembled WGS sequence"/>
</dbReference>
<dbReference type="RefSeq" id="WP_090152526.1">
    <property type="nucleotide sequence ID" value="NZ_FNAN01000010.1"/>
</dbReference>
<dbReference type="Gene3D" id="3.40.390.10">
    <property type="entry name" value="Collagenase (Catalytic Domain)"/>
    <property type="match status" value="1"/>
</dbReference>
<dbReference type="AlphaFoldDB" id="A0A1G7K7D2"/>
<gene>
    <name evidence="2" type="ORF">SAMN04487996_11037</name>
</gene>
<organism evidence="2 3">
    <name type="scientific">Dyadobacter soli</name>
    <dbReference type="NCBI Taxonomy" id="659014"/>
    <lineage>
        <taxon>Bacteria</taxon>
        <taxon>Pseudomonadati</taxon>
        <taxon>Bacteroidota</taxon>
        <taxon>Cytophagia</taxon>
        <taxon>Cytophagales</taxon>
        <taxon>Spirosomataceae</taxon>
        <taxon>Dyadobacter</taxon>
    </lineage>
</organism>
<keyword evidence="3" id="KW-1185">Reference proteome</keyword>
<evidence type="ECO:0000313" key="3">
    <source>
        <dbReference type="Proteomes" id="UP000198748"/>
    </source>
</evidence>
<protein>
    <submittedName>
        <fullName evidence="2">Por secretion system C-terminal sorting domain-containing protein</fullName>
    </submittedName>
</protein>
<accession>A0A1G7K7D2</accession>
<dbReference type="InterPro" id="IPR026444">
    <property type="entry name" value="Secre_tail"/>
</dbReference>
<dbReference type="Pfam" id="PF18962">
    <property type="entry name" value="Por_Secre_tail"/>
    <property type="match status" value="1"/>
</dbReference>
<dbReference type="InterPro" id="IPR019026">
    <property type="entry name" value="Peptidase_M64_IgA"/>
</dbReference>
<evidence type="ECO:0000259" key="1">
    <source>
        <dbReference type="Pfam" id="PF18962"/>
    </source>
</evidence>
<dbReference type="GO" id="GO:0008237">
    <property type="term" value="F:metallopeptidase activity"/>
    <property type="evidence" value="ECO:0007669"/>
    <property type="project" value="InterPro"/>
</dbReference>
<dbReference type="STRING" id="659014.SAMN04487996_11037"/>
<dbReference type="Pfam" id="PF09471">
    <property type="entry name" value="Peptidase_M64"/>
    <property type="match status" value="1"/>
</dbReference>
<dbReference type="NCBIfam" id="TIGR04183">
    <property type="entry name" value="Por_Secre_tail"/>
    <property type="match status" value="1"/>
</dbReference>
<evidence type="ECO:0000313" key="2">
    <source>
        <dbReference type="EMBL" id="SDF33037.1"/>
    </source>
</evidence>
<reference evidence="3" key="1">
    <citation type="submission" date="2016-10" db="EMBL/GenBank/DDBJ databases">
        <authorList>
            <person name="Varghese N."/>
            <person name="Submissions S."/>
        </authorList>
    </citation>
    <scope>NUCLEOTIDE SEQUENCE [LARGE SCALE GENOMIC DNA]</scope>
    <source>
        <strain evidence="3">DSM 25329</strain>
    </source>
</reference>
<name>A0A1G7K7D2_9BACT</name>
<feature type="domain" description="Secretion system C-terminal sorting" evidence="1">
    <location>
        <begin position="541"/>
        <end position="609"/>
    </location>
</feature>
<dbReference type="InterPro" id="IPR013783">
    <property type="entry name" value="Ig-like_fold"/>
</dbReference>
<dbReference type="EMBL" id="FNAN01000010">
    <property type="protein sequence ID" value="SDF33037.1"/>
    <property type="molecule type" value="Genomic_DNA"/>
</dbReference>
<dbReference type="Gene3D" id="2.60.40.10">
    <property type="entry name" value="Immunoglobulins"/>
    <property type="match status" value="1"/>
</dbReference>
<dbReference type="OrthoDB" id="127762at2"/>
<proteinExistence type="predicted"/>
<sequence length="610" mass="67319">MKTLIAIIWMSCVYVNTLGQHYQVDTLYKTGPLDNRINVVILGDGFTEDEMPKFAAEAKTFADFFRNFEPYDRYQAYFNFFLIKTPSQESGITNPGTASDAYPDQPVKTKDTFYGVAFGESIHRMLHVTKNDVYQDVLTRHFPSYNLVIVIANTEYMGGATGPAGVGGAAAIFSLQENANRVGMHEIGHLFADLADEYWQYPYGFYLREGPNITRDSLETTVKWKNWLENPAIGVYRHGAEGNAAEWYKPSSGTCLMEEMDKAYCVVCRETIVEKILQLVNPVESIEPDTTFEINADKQRTFRLNLLEPDPNSLRTEWYLNGKKIGGNPDQLVIPDGVPDRSELVAMIFDSTSMSRKDNAGKFREKTARWVLRSDNPPRFEVVASRGTVCAGDTIVLTAYGCAGEVSWSTGDAGKSLILAASSSEVYKAECKTVGKPALHDEIPVIVKSLPPATAGNGGPYVIGQTIELIASGGVAYQWSGPRRFSADTQTATIPGASIHSSGTYEVKVTGENGCSKTATTEVKIEPILSVGSHEQGWFKVFPNPAKDHITVVTTLPGKSEIMVYNALGKKVLTRSFQSSININVDLPDGIYLCKFRNGNREVSRKVIIE</sequence>
<dbReference type="InterPro" id="IPR024079">
    <property type="entry name" value="MetalloPept_cat_dom_sf"/>
</dbReference>